<protein>
    <recommendedName>
        <fullName evidence="1">Peptidase S74 domain-containing protein</fullName>
    </recommendedName>
</protein>
<evidence type="ECO:0000313" key="3">
    <source>
        <dbReference type="Proteomes" id="UP000464086"/>
    </source>
</evidence>
<dbReference type="AlphaFoldDB" id="A0A6P1GI04"/>
<sequence length="613" mass="61708">MVISEGAISEWVMADLVREVCFDVGDGPLLLGGALAGYRAFADALGAGARFPYMIVGVDDPAAWEAGSGTLDGEGRLVREPMASSAGGGAVSFAPGEKRVGLVLHSGWIAAVEGHGHGLAAIDGLGDALAGKQDASAGLDALAGLATTGFGRGWLERADAAAGRVALELGSIATQAADNVAIAGGAATGLTTLGVSRLGQASAAQVSILADPGQVAGLSLGTGSARWMIGRGSGAESGGDAGSDFILSSYADNGSYKATPLSIARASGAVTMTGGLSVNGTVARQGSGTTSFLADRTTSNINSVMEFRTTAGALFIGNRDGTSFGVGANANLSTGSWMTVSASGVSAPGLTSANAQISGGSVTGLTALGLTQGAAAAALTIDSAAGQYAGISLRSGTGLRWTLRKANVAESGSNAGSDLVLHRHDDSGTAIGAAWQVQRANGNSLFDGSVAPLTDNVRTMGLPSQRWSVIYAASGTINTSDARAKCDVGAVPEALLDGWGDVQWRQFRFVDAVAAKGEAARWHVGLVAQAVRDAIDARMGEGAAVRLGLLCHDAWPAEAEERDAEGVLIRPARAAGARWGLRYEECLALEAAWQRRRIDRIEALVLGGGDAGG</sequence>
<reference evidence="2 3" key="1">
    <citation type="submission" date="2019-12" db="EMBL/GenBank/DDBJ databases">
        <title>Functional and genomic insights into the Sphingobium yanoikuyae YC-JY1, a bacterium efficiently degrading bisphenol A.</title>
        <authorList>
            <person name="Jia Y."/>
            <person name="Li X."/>
            <person name="Wang J."/>
            <person name="Eltoukhy A."/>
            <person name="Lamraoui I."/>
            <person name="Yan Y."/>
        </authorList>
    </citation>
    <scope>NUCLEOTIDE SEQUENCE [LARGE SCALE GENOMIC DNA]</scope>
    <source>
        <strain evidence="2 3">YC-JY1</strain>
    </source>
</reference>
<feature type="domain" description="Peptidase S74" evidence="1">
    <location>
        <begin position="480"/>
        <end position="608"/>
    </location>
</feature>
<dbReference type="EMBL" id="CP047218">
    <property type="protein sequence ID" value="QHD67864.1"/>
    <property type="molecule type" value="Genomic_DNA"/>
</dbReference>
<organism evidence="2 3">
    <name type="scientific">Sphingobium yanoikuyae</name>
    <name type="common">Sphingomonas yanoikuyae</name>
    <dbReference type="NCBI Taxonomy" id="13690"/>
    <lineage>
        <taxon>Bacteria</taxon>
        <taxon>Pseudomonadati</taxon>
        <taxon>Pseudomonadota</taxon>
        <taxon>Alphaproteobacteria</taxon>
        <taxon>Sphingomonadales</taxon>
        <taxon>Sphingomonadaceae</taxon>
        <taxon>Sphingobium</taxon>
    </lineage>
</organism>
<dbReference type="InterPro" id="IPR044914">
    <property type="entry name" value="Endosialidase_C_dom_sf"/>
</dbReference>
<proteinExistence type="predicted"/>
<evidence type="ECO:0000259" key="1">
    <source>
        <dbReference type="PROSITE" id="PS51688"/>
    </source>
</evidence>
<accession>A0A6P1GI04</accession>
<dbReference type="Gene3D" id="1.10.10.10">
    <property type="entry name" value="Winged helix-like DNA-binding domain superfamily/Winged helix DNA-binding domain"/>
    <property type="match status" value="1"/>
</dbReference>
<dbReference type="InterPro" id="IPR030392">
    <property type="entry name" value="S74_ICA"/>
</dbReference>
<dbReference type="Gene3D" id="4.10.1090.10">
    <property type="entry name" value="Endosialidase, domain 4"/>
    <property type="match status" value="1"/>
</dbReference>
<dbReference type="Proteomes" id="UP000464086">
    <property type="component" value="Chromosome"/>
</dbReference>
<dbReference type="Pfam" id="PF13884">
    <property type="entry name" value="Peptidase_S74"/>
    <property type="match status" value="1"/>
</dbReference>
<dbReference type="InterPro" id="IPR036388">
    <property type="entry name" value="WH-like_DNA-bd_sf"/>
</dbReference>
<dbReference type="PROSITE" id="PS51688">
    <property type="entry name" value="ICA"/>
    <property type="match status" value="1"/>
</dbReference>
<dbReference type="RefSeq" id="WP_159366693.1">
    <property type="nucleotide sequence ID" value="NZ_CP047218.1"/>
</dbReference>
<evidence type="ECO:0000313" key="2">
    <source>
        <dbReference type="EMBL" id="QHD67864.1"/>
    </source>
</evidence>
<gene>
    <name evidence="2" type="ORF">GS397_13015</name>
</gene>
<dbReference type="CDD" id="cd10144">
    <property type="entry name" value="Peptidase_S74_CIMCD"/>
    <property type="match status" value="1"/>
</dbReference>
<name>A0A6P1GI04_SPHYA</name>